<evidence type="ECO:0000313" key="1">
    <source>
        <dbReference type="EMBL" id="MEJ2889708.1"/>
    </source>
</evidence>
<reference evidence="1 2" key="1">
    <citation type="submission" date="2024-03" db="EMBL/GenBank/DDBJ databases">
        <title>Actinomycetospora sp. OC33-EN06, a novel actinomycete isolated from wild orchid (Aerides multiflora).</title>
        <authorList>
            <person name="Suriyachadkun C."/>
        </authorList>
    </citation>
    <scope>NUCLEOTIDE SEQUENCE [LARGE SCALE GENOMIC DNA]</scope>
    <source>
        <strain evidence="1 2">OC33-EN06</strain>
    </source>
</reference>
<sequence>MITNPDGSRSAAYGGLTTCGSVWVCPVCAGKIATRRADDLATVMRAVDDAAGSAFMLTLTMRHDRGDRLGLSREDRSRRAELEDRAAMRDVAEANGWDVDERAAEAEEIELADIRTREGVWDVLGYAWSAVTSGSVWTKDAESFGGLLGWARAVEATWSEHNGWHLHIHVLLCFAEQVSADLVAASIGARMFGRWRRALERKGYSASEEHGWDLRRAQLGDGDLADYFVKMAHEVTSGHRKESKRARGGWTPMQLLGEAVDTYEVNALARWWEWERSSEGRRQLTWSTGRRDLRAFAGLGKEATDEEIAEEDQEADVRLGLTADGWDWLRRTQREPELLTVAERYGLDGARHWLHRHGLTWTEATPSPGPPPEIIQPYGWRTDARAVLPRARS</sequence>
<protein>
    <recommendedName>
        <fullName evidence="3">Replication protein</fullName>
    </recommendedName>
</protein>
<gene>
    <name evidence="1" type="ORF">WCD41_24815</name>
</gene>
<dbReference type="Proteomes" id="UP001370100">
    <property type="component" value="Unassembled WGS sequence"/>
</dbReference>
<dbReference type="RefSeq" id="WP_337717550.1">
    <property type="nucleotide sequence ID" value="NZ_JBBEGL010000008.1"/>
</dbReference>
<keyword evidence="2" id="KW-1185">Reference proteome</keyword>
<organism evidence="1 2">
    <name type="scientific">Actinomycetospora aeridis</name>
    <dbReference type="NCBI Taxonomy" id="3129231"/>
    <lineage>
        <taxon>Bacteria</taxon>
        <taxon>Bacillati</taxon>
        <taxon>Actinomycetota</taxon>
        <taxon>Actinomycetes</taxon>
        <taxon>Pseudonocardiales</taxon>
        <taxon>Pseudonocardiaceae</taxon>
        <taxon>Actinomycetospora</taxon>
    </lineage>
</organism>
<accession>A0ABU8NBN7</accession>
<name>A0ABU8NBN7_9PSEU</name>
<proteinExistence type="predicted"/>
<evidence type="ECO:0008006" key="3">
    <source>
        <dbReference type="Google" id="ProtNLM"/>
    </source>
</evidence>
<evidence type="ECO:0000313" key="2">
    <source>
        <dbReference type="Proteomes" id="UP001370100"/>
    </source>
</evidence>
<comment type="caution">
    <text evidence="1">The sequence shown here is derived from an EMBL/GenBank/DDBJ whole genome shotgun (WGS) entry which is preliminary data.</text>
</comment>
<dbReference type="EMBL" id="JBBEGL010000008">
    <property type="protein sequence ID" value="MEJ2889708.1"/>
    <property type="molecule type" value="Genomic_DNA"/>
</dbReference>